<accession>A0A914DSX3</accession>
<evidence type="ECO:0000259" key="1">
    <source>
        <dbReference type="Pfam" id="PF16531"/>
    </source>
</evidence>
<proteinExistence type="predicted"/>
<dbReference type="Proteomes" id="UP000887540">
    <property type="component" value="Unplaced"/>
</dbReference>
<reference evidence="3" key="1">
    <citation type="submission" date="2022-11" db="UniProtKB">
        <authorList>
            <consortium name="WormBaseParasite"/>
        </authorList>
    </citation>
    <scope>IDENTIFICATION</scope>
</reference>
<dbReference type="Pfam" id="PF16531">
    <property type="entry name" value="SAS-6_N"/>
    <property type="match status" value="1"/>
</dbReference>
<evidence type="ECO:0000313" key="3">
    <source>
        <dbReference type="WBParaSite" id="ACRNAN_scaffold3629.g11869.t1"/>
    </source>
</evidence>
<name>A0A914DSX3_9BILA</name>
<organism evidence="2 3">
    <name type="scientific">Acrobeloides nanus</name>
    <dbReference type="NCBI Taxonomy" id="290746"/>
    <lineage>
        <taxon>Eukaryota</taxon>
        <taxon>Metazoa</taxon>
        <taxon>Ecdysozoa</taxon>
        <taxon>Nematoda</taxon>
        <taxon>Chromadorea</taxon>
        <taxon>Rhabditida</taxon>
        <taxon>Tylenchina</taxon>
        <taxon>Cephalobomorpha</taxon>
        <taxon>Cephaloboidea</taxon>
        <taxon>Cephalobidae</taxon>
        <taxon>Acrobeloides</taxon>
    </lineage>
</organism>
<dbReference type="Gene3D" id="2.170.210.20">
    <property type="entry name" value="Spindle assembly abnormal protein 6, N-terminal domain"/>
    <property type="match status" value="1"/>
</dbReference>
<dbReference type="SUPFAM" id="SSF81383">
    <property type="entry name" value="F-box domain"/>
    <property type="match status" value="1"/>
</dbReference>
<evidence type="ECO:0000313" key="2">
    <source>
        <dbReference type="Proteomes" id="UP000887540"/>
    </source>
</evidence>
<dbReference type="AlphaFoldDB" id="A0A914DSX3"/>
<dbReference type="InterPro" id="IPR036047">
    <property type="entry name" value="F-box-like_dom_sf"/>
</dbReference>
<dbReference type="InterPro" id="IPR038558">
    <property type="entry name" value="SAS-6_N_sf"/>
</dbReference>
<dbReference type="WBParaSite" id="ACRNAN_scaffold3629.g11869.t1">
    <property type="protein sequence ID" value="ACRNAN_scaffold3629.g11869.t1"/>
    <property type="gene ID" value="ACRNAN_scaffold3629.g11869"/>
</dbReference>
<sequence length="451" mass="51691">MSVNYNGKLDASITNDINDKNILQQVYVSIVAKKSGTNQEFAFTVLKENDAASPGFIGTLVVNPKDFDFVKKAYNLDCKFEDFPNLVAGVVDKLKESSHLQLHIAEDTCRVIFHVEDVHFELNINLYLDGLADYVVKNALKIANDFHTPDVEPKKALVLELKKTPAEGENVGRAENIECSDEIKEDGKTANPSLNTIPLDLWICLFKYISRDDLEICMHVCDLWNHIIVDGTKRNELKQRRVVSLKHGYSPSRRFMIDFTSQHGKKISMIEGAGLLNPKHIFKNSIVEKMSESFRLDGEKLEDRLVKINKLICDRIIVKSFHLCFAGLDAFGCVEADELTIRGIHHNVLFNQESWKYLDFEADMDAFRESINLDKFFKYFLFGFGYSESLVEELRCNFEQNDFKLIDNELDHLETSTFRLAHSKLNWALEAIICKDYGSPYLNVTFKMVEL</sequence>
<feature type="domain" description="Spindle assembly abnormal protein 6 N-terminal" evidence="1">
    <location>
        <begin position="18"/>
        <end position="104"/>
    </location>
</feature>
<dbReference type="InterPro" id="IPR032396">
    <property type="entry name" value="SAS-6_N"/>
</dbReference>
<keyword evidence="2" id="KW-1185">Reference proteome</keyword>
<protein>
    <submittedName>
        <fullName evidence="3">F-box domain-containing protein</fullName>
    </submittedName>
</protein>